<dbReference type="Gene3D" id="3.30.470.10">
    <property type="match status" value="1"/>
</dbReference>
<dbReference type="KEGG" id="cpor:BED41_11505"/>
<dbReference type="InterPro" id="IPR036038">
    <property type="entry name" value="Aminotransferase-like"/>
</dbReference>
<keyword evidence="4" id="KW-0808">Transferase</keyword>
<reference evidence="4" key="1">
    <citation type="submission" date="2016-08" db="EMBL/GenBank/DDBJ databases">
        <title>Complete genome of Cloacibacillus porcorum.</title>
        <authorList>
            <person name="Looft T."/>
            <person name="Bayles D.O."/>
            <person name="Alt D.P."/>
        </authorList>
    </citation>
    <scope>NUCLEOTIDE SEQUENCE [LARGE SCALE GENOMIC DNA]</scope>
    <source>
        <strain evidence="4">CL-84</strain>
    </source>
</reference>
<evidence type="ECO:0000313" key="4">
    <source>
        <dbReference type="EMBL" id="ANZ45645.1"/>
    </source>
</evidence>
<keyword evidence="4" id="KW-0032">Aminotransferase</keyword>
<dbReference type="InterPro" id="IPR050571">
    <property type="entry name" value="Class-IV_PLP-Dep_Aminotrnsfr"/>
</dbReference>
<dbReference type="PANTHER" id="PTHR42743:SF11">
    <property type="entry name" value="AMINODEOXYCHORISMATE LYASE"/>
    <property type="match status" value="1"/>
</dbReference>
<comment type="cofactor">
    <cofactor evidence="1">
        <name>pyridoxal 5'-phosphate</name>
        <dbReference type="ChEBI" id="CHEBI:597326"/>
    </cofactor>
</comment>
<evidence type="ECO:0000256" key="1">
    <source>
        <dbReference type="ARBA" id="ARBA00001933"/>
    </source>
</evidence>
<evidence type="ECO:0000256" key="3">
    <source>
        <dbReference type="ARBA" id="ARBA00022898"/>
    </source>
</evidence>
<dbReference type="GO" id="GO:0008652">
    <property type="term" value="P:amino acid biosynthetic process"/>
    <property type="evidence" value="ECO:0007669"/>
    <property type="project" value="UniProtKB-ARBA"/>
</dbReference>
<dbReference type="GO" id="GO:0046394">
    <property type="term" value="P:carboxylic acid biosynthetic process"/>
    <property type="evidence" value="ECO:0007669"/>
    <property type="project" value="UniProtKB-ARBA"/>
</dbReference>
<organism evidence="4 5">
    <name type="scientific">Cloacibacillus porcorum</name>
    <dbReference type="NCBI Taxonomy" id="1197717"/>
    <lineage>
        <taxon>Bacteria</taxon>
        <taxon>Thermotogati</taxon>
        <taxon>Synergistota</taxon>
        <taxon>Synergistia</taxon>
        <taxon>Synergistales</taxon>
        <taxon>Synergistaceae</taxon>
        <taxon>Cloacibacillus</taxon>
    </lineage>
</organism>
<dbReference type="Gene3D" id="3.20.10.10">
    <property type="entry name" value="D-amino Acid Aminotransferase, subunit A, domain 2"/>
    <property type="match status" value="1"/>
</dbReference>
<dbReference type="InterPro" id="IPR001544">
    <property type="entry name" value="Aminotrans_IV"/>
</dbReference>
<dbReference type="EMBL" id="CP016757">
    <property type="protein sequence ID" value="ANZ45645.1"/>
    <property type="molecule type" value="Genomic_DNA"/>
</dbReference>
<dbReference type="PANTHER" id="PTHR42743">
    <property type="entry name" value="AMINO-ACID AMINOTRANSFERASE"/>
    <property type="match status" value="1"/>
</dbReference>
<accession>A0A1B2I6Q0</accession>
<dbReference type="InterPro" id="IPR043132">
    <property type="entry name" value="BCAT-like_C"/>
</dbReference>
<sequence>MVLCYYNGRFSPVSECALPLTDMAIQRGVGAFESIRIYDGTPFAMKQHLERLAGSAAGSGIMAEEIIEKLPGLIREGLALPDNKNFDGLVKPYITGGDVNNKGSFPNPRFFIIFDEVHKPTDEEKKNGIALEPNRVARPFPLIKSTNYLFGLIPLSKTQRVNFETLYITPEGEITEAMSSNFFLCKDGKIITAPVGKVLKGVTRDIIITLARENGFTVEERCPLESELASADEAFITGTVKEILPVVRVGAQQIGSGRPGPVAQNLQHIFLKNQQRWMD</sequence>
<name>A0A1B2I6Q0_9BACT</name>
<dbReference type="GeneID" id="83058472"/>
<protein>
    <submittedName>
        <fullName evidence="4">Aminotransferase IV</fullName>
    </submittedName>
</protein>
<comment type="similarity">
    <text evidence="2">Belongs to the class-IV pyridoxal-phosphate-dependent aminotransferase family.</text>
</comment>
<dbReference type="OrthoDB" id="9805628at2"/>
<dbReference type="InterPro" id="IPR043131">
    <property type="entry name" value="BCAT-like_N"/>
</dbReference>
<gene>
    <name evidence="4" type="ORF">BED41_11505</name>
</gene>
<dbReference type="Pfam" id="PF01063">
    <property type="entry name" value="Aminotran_4"/>
    <property type="match status" value="1"/>
</dbReference>
<dbReference type="SUPFAM" id="SSF56752">
    <property type="entry name" value="D-aminoacid aminotransferase-like PLP-dependent enzymes"/>
    <property type="match status" value="1"/>
</dbReference>
<dbReference type="Proteomes" id="UP000093044">
    <property type="component" value="Chromosome"/>
</dbReference>
<evidence type="ECO:0000313" key="5">
    <source>
        <dbReference type="Proteomes" id="UP000093044"/>
    </source>
</evidence>
<keyword evidence="3" id="KW-0663">Pyridoxal phosphate</keyword>
<dbReference type="CDD" id="cd00449">
    <property type="entry name" value="PLPDE_IV"/>
    <property type="match status" value="1"/>
</dbReference>
<dbReference type="STRING" id="1197717.BED41_11505"/>
<dbReference type="AlphaFoldDB" id="A0A1B2I6Q0"/>
<keyword evidence="5" id="KW-1185">Reference proteome</keyword>
<dbReference type="GO" id="GO:0008483">
    <property type="term" value="F:transaminase activity"/>
    <property type="evidence" value="ECO:0007669"/>
    <property type="project" value="UniProtKB-KW"/>
</dbReference>
<evidence type="ECO:0000256" key="2">
    <source>
        <dbReference type="ARBA" id="ARBA00009320"/>
    </source>
</evidence>
<proteinExistence type="inferred from homology"/>
<dbReference type="FunFam" id="3.20.10.10:FF:000002">
    <property type="entry name" value="D-alanine aminotransferase"/>
    <property type="match status" value="1"/>
</dbReference>
<dbReference type="RefSeq" id="WP_066746343.1">
    <property type="nucleotide sequence ID" value="NZ_CALCLR010000089.1"/>
</dbReference>